<dbReference type="Pfam" id="PF02254">
    <property type="entry name" value="TrkA_N"/>
    <property type="match status" value="1"/>
</dbReference>
<dbReference type="EMBL" id="KF900453">
    <property type="protein sequence ID" value="AIE95464.1"/>
    <property type="molecule type" value="Genomic_DNA"/>
</dbReference>
<dbReference type="PROSITE" id="PS51201">
    <property type="entry name" value="RCK_N"/>
    <property type="match status" value="1"/>
</dbReference>
<dbReference type="PANTHER" id="PTHR43833:SF8">
    <property type="entry name" value="TRK SYSTEM POTASSIUM UPTAKE PROTEIN TRKA"/>
    <property type="match status" value="1"/>
</dbReference>
<name>A0A075FW31_9EURY</name>
<gene>
    <name evidence="5" type="primary">trkA</name>
</gene>
<keyword evidence="2" id="KW-0406">Ion transport</keyword>
<dbReference type="Gene3D" id="3.40.50.720">
    <property type="entry name" value="NAD(P)-binding Rossmann-like Domain"/>
    <property type="match status" value="1"/>
</dbReference>
<proteinExistence type="predicted"/>
<evidence type="ECO:0000256" key="2">
    <source>
        <dbReference type="ARBA" id="ARBA00022538"/>
    </source>
</evidence>
<dbReference type="PRINTS" id="PR00335">
    <property type="entry name" value="KUPTAKETRKA"/>
</dbReference>
<evidence type="ECO:0000256" key="3">
    <source>
        <dbReference type="ARBA" id="ARBA00022958"/>
    </source>
</evidence>
<evidence type="ECO:0000259" key="4">
    <source>
        <dbReference type="PROSITE" id="PS51201"/>
    </source>
</evidence>
<dbReference type="AlphaFoldDB" id="A0A075FW31"/>
<dbReference type="SUPFAM" id="SSF51735">
    <property type="entry name" value="NAD(P)-binding Rossmann-fold domains"/>
    <property type="match status" value="1"/>
</dbReference>
<sequence length="134" mass="14505">MNVVIMGCGRVGARIASELDSEGHAVSVIDMEVNAFQLLPREFQGKRVSGNGVDRRIQLEAGIEAADVFMALANGDNRNAMAAQVAMHQHKVERVVARIFDPERAEVYRELGIEAVNPTTVVAQLALEAAFGTE</sequence>
<dbReference type="InterPro" id="IPR036291">
    <property type="entry name" value="NAD(P)-bd_dom_sf"/>
</dbReference>
<feature type="domain" description="RCK N-terminal" evidence="4">
    <location>
        <begin position="1"/>
        <end position="120"/>
    </location>
</feature>
<dbReference type="GO" id="GO:0015079">
    <property type="term" value="F:potassium ion transmembrane transporter activity"/>
    <property type="evidence" value="ECO:0007669"/>
    <property type="project" value="InterPro"/>
</dbReference>
<evidence type="ECO:0000256" key="1">
    <source>
        <dbReference type="ARBA" id="ARBA00003660"/>
    </source>
</evidence>
<dbReference type="PANTHER" id="PTHR43833">
    <property type="entry name" value="POTASSIUM CHANNEL PROTEIN 2-RELATED-RELATED"/>
    <property type="match status" value="1"/>
</dbReference>
<comment type="function">
    <text evidence="1">Part of a potassium transport system.</text>
</comment>
<dbReference type="InterPro" id="IPR050721">
    <property type="entry name" value="Trk_Ktr_HKT_K-transport"/>
</dbReference>
<keyword evidence="2" id="KW-0813">Transport</keyword>
<dbReference type="InterPro" id="IPR006036">
    <property type="entry name" value="K_uptake_TrkA"/>
</dbReference>
<protein>
    <submittedName>
        <fullName evidence="5">Trk system potassium uptake protein (TrkA)</fullName>
    </submittedName>
</protein>
<dbReference type="InterPro" id="IPR003148">
    <property type="entry name" value="RCK_N"/>
</dbReference>
<keyword evidence="2" id="KW-0633">Potassium transport</keyword>
<reference evidence="5" key="1">
    <citation type="journal article" date="2014" name="Genome Biol. Evol.">
        <title>Pangenome evidence for extensive interdomain horizontal transfer affecting lineage core and shell genes in uncultured planktonic thaumarchaeota and euryarchaeota.</title>
        <authorList>
            <person name="Deschamps P."/>
            <person name="Zivanovic Y."/>
            <person name="Moreira D."/>
            <person name="Rodriguez-Valera F."/>
            <person name="Lopez-Garcia P."/>
        </authorList>
    </citation>
    <scope>NUCLEOTIDE SEQUENCE</scope>
</reference>
<evidence type="ECO:0000313" key="5">
    <source>
        <dbReference type="EMBL" id="AIE95464.1"/>
    </source>
</evidence>
<organism evidence="5">
    <name type="scientific">uncultured marine group II/III euryarchaeote AD1000_66_E09</name>
    <dbReference type="NCBI Taxonomy" id="1457798"/>
    <lineage>
        <taxon>Archaea</taxon>
        <taxon>Methanobacteriati</taxon>
        <taxon>Methanobacteriota</taxon>
        <taxon>environmental samples</taxon>
    </lineage>
</organism>
<dbReference type="GO" id="GO:0005886">
    <property type="term" value="C:plasma membrane"/>
    <property type="evidence" value="ECO:0007669"/>
    <property type="project" value="InterPro"/>
</dbReference>
<accession>A0A075FW31</accession>
<keyword evidence="3" id="KW-0630">Potassium</keyword>